<dbReference type="InterPro" id="IPR021683">
    <property type="entry name" value="DUF3267"/>
</dbReference>
<evidence type="ECO:0000256" key="1">
    <source>
        <dbReference type="SAM" id="Phobius"/>
    </source>
</evidence>
<reference evidence="2 3" key="1">
    <citation type="journal article" date="2011" name="Appl. Environ. Microbiol.">
        <title>Methanogenic archaea isolated from Taiwan's Chelungpu fault.</title>
        <authorList>
            <person name="Wu S.Y."/>
            <person name="Lai M.C."/>
        </authorList>
    </citation>
    <scope>NUCLEOTIDE SEQUENCE [LARGE SCALE GENOMIC DNA]</scope>
    <source>
        <strain evidence="2 3">St545Mb</strain>
    </source>
</reference>
<sequence>MKIVSRIPATGKQRHEELTGDGWVALKEPQRLMTAVAVSIQLMVLNVLLTVGIFSLFRPVSPSDFGFGQDGFSRTVSLEAVVGLSLLLIVHEMLHLVMIPGFASSDRTCAGITYAGGFVYTEEEIPKARYLLVTALPFVIISVLLPLVLGNAGLLTAGSMALILFNSMASSVDVLSMFLILTQASAGSRLTGNGTRTYWKQM</sequence>
<dbReference type="Proteomes" id="UP001206983">
    <property type="component" value="Unassembled WGS sequence"/>
</dbReference>
<evidence type="ECO:0000313" key="2">
    <source>
        <dbReference type="EMBL" id="MCQ6963039.1"/>
    </source>
</evidence>
<name>A0AAE3HBE3_9EURY</name>
<protein>
    <recommendedName>
        <fullName evidence="4">Zincin peptidase</fullName>
    </recommendedName>
</protein>
<proteinExistence type="predicted"/>
<keyword evidence="1" id="KW-0472">Membrane</keyword>
<keyword evidence="1" id="KW-0812">Transmembrane</keyword>
<organism evidence="2 3">
    <name type="scientific">Methanolobus chelungpuianus</name>
    <dbReference type="NCBI Taxonomy" id="502115"/>
    <lineage>
        <taxon>Archaea</taxon>
        <taxon>Methanobacteriati</taxon>
        <taxon>Methanobacteriota</taxon>
        <taxon>Stenosarchaea group</taxon>
        <taxon>Methanomicrobia</taxon>
        <taxon>Methanosarcinales</taxon>
        <taxon>Methanosarcinaceae</taxon>
        <taxon>Methanolobus</taxon>
    </lineage>
</organism>
<feature type="transmembrane region" description="Helical" evidence="1">
    <location>
        <begin position="161"/>
        <end position="181"/>
    </location>
</feature>
<dbReference type="AlphaFoldDB" id="A0AAE3HBE3"/>
<feature type="transmembrane region" description="Helical" evidence="1">
    <location>
        <begin position="77"/>
        <end position="97"/>
    </location>
</feature>
<comment type="caution">
    <text evidence="2">The sequence shown here is derived from an EMBL/GenBank/DDBJ whole genome shotgun (WGS) entry which is preliminary data.</text>
</comment>
<accession>A0AAE3HBE3</accession>
<feature type="transmembrane region" description="Helical" evidence="1">
    <location>
        <begin position="130"/>
        <end position="149"/>
    </location>
</feature>
<dbReference type="Pfam" id="PF11667">
    <property type="entry name" value="DUF3267"/>
    <property type="match status" value="1"/>
</dbReference>
<dbReference type="EMBL" id="JTEO01000004">
    <property type="protein sequence ID" value="MCQ6963039.1"/>
    <property type="molecule type" value="Genomic_DNA"/>
</dbReference>
<keyword evidence="3" id="KW-1185">Reference proteome</keyword>
<feature type="transmembrane region" description="Helical" evidence="1">
    <location>
        <begin position="32"/>
        <end position="57"/>
    </location>
</feature>
<evidence type="ECO:0008006" key="4">
    <source>
        <dbReference type="Google" id="ProtNLM"/>
    </source>
</evidence>
<gene>
    <name evidence="2" type="ORF">PV02_08295</name>
</gene>
<keyword evidence="1" id="KW-1133">Transmembrane helix</keyword>
<evidence type="ECO:0000313" key="3">
    <source>
        <dbReference type="Proteomes" id="UP001206983"/>
    </source>
</evidence>